<sequence length="194" mass="22891">MKRIILVFLLFSSMITFSQRFKVLSGDLKNLKEISEYNITFDYSDLVVHGYESEEEYLAEKMDKRSNEESKAEKFKEDWYLDRVNKYEPSFISYFNERFKNGEMKVEKNETLQFTISVKTIWIYPGYTLAAVEPAKISAVLTFFETQKPENILFQIEYNKVIGISKELTYDQGNRIAGAYEKLAKNIVMQLKRL</sequence>
<keyword evidence="2" id="KW-1185">Reference proteome</keyword>
<evidence type="ECO:0008006" key="3">
    <source>
        <dbReference type="Google" id="ProtNLM"/>
    </source>
</evidence>
<organism evidence="1 2">
    <name type="scientific">Flavobacterium jumunjinense</name>
    <dbReference type="NCBI Taxonomy" id="998845"/>
    <lineage>
        <taxon>Bacteria</taxon>
        <taxon>Pseudomonadati</taxon>
        <taxon>Bacteroidota</taxon>
        <taxon>Flavobacteriia</taxon>
        <taxon>Flavobacteriales</taxon>
        <taxon>Flavobacteriaceae</taxon>
        <taxon>Flavobacterium</taxon>
    </lineage>
</organism>
<evidence type="ECO:0000313" key="1">
    <source>
        <dbReference type="EMBL" id="MFB9095922.1"/>
    </source>
</evidence>
<dbReference type="Proteomes" id="UP001589607">
    <property type="component" value="Unassembled WGS sequence"/>
</dbReference>
<accession>A0ABV5GKM5</accession>
<gene>
    <name evidence="1" type="ORF">ACFFVF_05300</name>
</gene>
<dbReference type="RefSeq" id="WP_236457457.1">
    <property type="nucleotide sequence ID" value="NZ_CBCSGE010000006.1"/>
</dbReference>
<comment type="caution">
    <text evidence="1">The sequence shown here is derived from an EMBL/GenBank/DDBJ whole genome shotgun (WGS) entry which is preliminary data.</text>
</comment>
<dbReference type="EMBL" id="JBHMEY010000012">
    <property type="protein sequence ID" value="MFB9095922.1"/>
    <property type="molecule type" value="Genomic_DNA"/>
</dbReference>
<proteinExistence type="predicted"/>
<reference evidence="1 2" key="1">
    <citation type="submission" date="2024-09" db="EMBL/GenBank/DDBJ databases">
        <authorList>
            <person name="Sun Q."/>
            <person name="Mori K."/>
        </authorList>
    </citation>
    <scope>NUCLEOTIDE SEQUENCE [LARGE SCALE GENOMIC DNA]</scope>
    <source>
        <strain evidence="1 2">CECT 7955</strain>
    </source>
</reference>
<name>A0ABV5GKM5_9FLAO</name>
<evidence type="ECO:0000313" key="2">
    <source>
        <dbReference type="Proteomes" id="UP001589607"/>
    </source>
</evidence>
<protein>
    <recommendedName>
        <fullName evidence="3">DUF4468 domain-containing protein</fullName>
    </recommendedName>
</protein>